<evidence type="ECO:0000256" key="2">
    <source>
        <dbReference type="ARBA" id="ARBA00022857"/>
    </source>
</evidence>
<dbReference type="SUPFAM" id="SSF51735">
    <property type="entry name" value="NAD(P)-binding Rossmann-fold domains"/>
    <property type="match status" value="1"/>
</dbReference>
<evidence type="ECO:0000256" key="1">
    <source>
        <dbReference type="ARBA" id="ARBA00006484"/>
    </source>
</evidence>
<dbReference type="PROSITE" id="PS00061">
    <property type="entry name" value="ADH_SHORT"/>
    <property type="match status" value="1"/>
</dbReference>
<evidence type="ECO:0000313" key="4">
    <source>
        <dbReference type="EMBL" id="KAH6867505.1"/>
    </source>
</evidence>
<sequence>MTTEFETDAQAPPIRLIKDKFSDQVVAVTGAAQGIGLTTAQLFASQGATVILLDIQEDRLKEAVSAIKEAGGASGYHVCDISDEKAVKASIEWIILAYSKLDVLAHIAGIYPNHSLLSFPTEVYRKTMSINIDASFFLVREVLPHMQCRGYGRIILTSSSTVQEPENGLTAYVASKAAVIGLVRAAAIETGPGITINTVMPGLVKTPTVWDLGVREDGSHPLFEHVLAKQVVKRCGLPEDIGHAVCFLASPEASFITGQILDLSGGATFH</sequence>
<reference evidence="4 5" key="1">
    <citation type="journal article" date="2021" name="Nat. Commun.">
        <title>Genetic determinants of endophytism in the Arabidopsis root mycobiome.</title>
        <authorList>
            <person name="Mesny F."/>
            <person name="Miyauchi S."/>
            <person name="Thiergart T."/>
            <person name="Pickel B."/>
            <person name="Atanasova L."/>
            <person name="Karlsson M."/>
            <person name="Huettel B."/>
            <person name="Barry K.W."/>
            <person name="Haridas S."/>
            <person name="Chen C."/>
            <person name="Bauer D."/>
            <person name="Andreopoulos W."/>
            <person name="Pangilinan J."/>
            <person name="LaButti K."/>
            <person name="Riley R."/>
            <person name="Lipzen A."/>
            <person name="Clum A."/>
            <person name="Drula E."/>
            <person name="Henrissat B."/>
            <person name="Kohler A."/>
            <person name="Grigoriev I.V."/>
            <person name="Martin F.M."/>
            <person name="Hacquard S."/>
        </authorList>
    </citation>
    <scope>NUCLEOTIDE SEQUENCE [LARGE SCALE GENOMIC DNA]</scope>
    <source>
        <strain evidence="4 5">MPI-CAGE-CH-0241</strain>
    </source>
</reference>
<dbReference type="GO" id="GO:0016491">
    <property type="term" value="F:oxidoreductase activity"/>
    <property type="evidence" value="ECO:0007669"/>
    <property type="project" value="UniProtKB-KW"/>
</dbReference>
<keyword evidence="5" id="KW-1185">Reference proteome</keyword>
<gene>
    <name evidence="4" type="ORF">B0T10DRAFT_572253</name>
</gene>
<dbReference type="Gene3D" id="3.40.50.720">
    <property type="entry name" value="NAD(P)-binding Rossmann-like Domain"/>
    <property type="match status" value="1"/>
</dbReference>
<dbReference type="PRINTS" id="PR00081">
    <property type="entry name" value="GDHRDH"/>
</dbReference>
<dbReference type="Proteomes" id="UP000777438">
    <property type="component" value="Unassembled WGS sequence"/>
</dbReference>
<dbReference type="OrthoDB" id="47007at2759"/>
<accession>A0A9P9AJ47</accession>
<dbReference type="AlphaFoldDB" id="A0A9P9AJ47"/>
<dbReference type="InterPro" id="IPR036291">
    <property type="entry name" value="NAD(P)-bd_dom_sf"/>
</dbReference>
<name>A0A9P9AJ47_9HYPO</name>
<protein>
    <submittedName>
        <fullName evidence="4">Uncharacterized protein</fullName>
    </submittedName>
</protein>
<evidence type="ECO:0000313" key="5">
    <source>
        <dbReference type="Proteomes" id="UP000777438"/>
    </source>
</evidence>
<dbReference type="EMBL" id="JAGPYM010000100">
    <property type="protein sequence ID" value="KAH6867505.1"/>
    <property type="molecule type" value="Genomic_DNA"/>
</dbReference>
<dbReference type="InterPro" id="IPR020904">
    <property type="entry name" value="Sc_DH/Rdtase_CS"/>
</dbReference>
<dbReference type="PANTHER" id="PTHR24321">
    <property type="entry name" value="DEHYDROGENASES, SHORT CHAIN"/>
    <property type="match status" value="1"/>
</dbReference>
<comment type="similarity">
    <text evidence="1">Belongs to the short-chain dehydrogenases/reductases (SDR) family.</text>
</comment>
<proteinExistence type="inferred from homology"/>
<keyword evidence="2" id="KW-0521">NADP</keyword>
<dbReference type="PRINTS" id="PR00080">
    <property type="entry name" value="SDRFAMILY"/>
</dbReference>
<comment type="caution">
    <text evidence="4">The sequence shown here is derived from an EMBL/GenBank/DDBJ whole genome shotgun (WGS) entry which is preliminary data.</text>
</comment>
<dbReference type="Pfam" id="PF13561">
    <property type="entry name" value="adh_short_C2"/>
    <property type="match status" value="1"/>
</dbReference>
<evidence type="ECO:0000256" key="3">
    <source>
        <dbReference type="ARBA" id="ARBA00023002"/>
    </source>
</evidence>
<keyword evidence="3" id="KW-0560">Oxidoreductase</keyword>
<organism evidence="4 5">
    <name type="scientific">Thelonectria olida</name>
    <dbReference type="NCBI Taxonomy" id="1576542"/>
    <lineage>
        <taxon>Eukaryota</taxon>
        <taxon>Fungi</taxon>
        <taxon>Dikarya</taxon>
        <taxon>Ascomycota</taxon>
        <taxon>Pezizomycotina</taxon>
        <taxon>Sordariomycetes</taxon>
        <taxon>Hypocreomycetidae</taxon>
        <taxon>Hypocreales</taxon>
        <taxon>Nectriaceae</taxon>
        <taxon>Thelonectria</taxon>
    </lineage>
</organism>
<dbReference type="CDD" id="cd05233">
    <property type="entry name" value="SDR_c"/>
    <property type="match status" value="1"/>
</dbReference>
<dbReference type="PANTHER" id="PTHR24321:SF14">
    <property type="entry name" value="SHORT-CHAIN TYPE DEHYDROGENASE_REDUCTASE BLR2146-RELATED"/>
    <property type="match status" value="1"/>
</dbReference>
<dbReference type="FunFam" id="3.40.50.720:FF:000084">
    <property type="entry name" value="Short-chain dehydrogenase reductase"/>
    <property type="match status" value="1"/>
</dbReference>
<dbReference type="InterPro" id="IPR002347">
    <property type="entry name" value="SDR_fam"/>
</dbReference>